<dbReference type="SMART" id="SM00320">
    <property type="entry name" value="WD40"/>
    <property type="match status" value="4"/>
</dbReference>
<dbReference type="Pfam" id="PF00400">
    <property type="entry name" value="WD40"/>
    <property type="match status" value="3"/>
</dbReference>
<keyword evidence="4" id="KW-0539">Nucleus</keyword>
<dbReference type="GO" id="GO:0042254">
    <property type="term" value="P:ribosome biogenesis"/>
    <property type="evidence" value="ECO:0007669"/>
    <property type="project" value="TreeGrafter"/>
</dbReference>
<dbReference type="PROSITE" id="PS50082">
    <property type="entry name" value="WD_REPEATS_2"/>
    <property type="match status" value="3"/>
</dbReference>
<evidence type="ECO:0000256" key="5">
    <source>
        <dbReference type="ARBA" id="ARBA00040876"/>
    </source>
</evidence>
<dbReference type="InterPro" id="IPR036322">
    <property type="entry name" value="WD40_repeat_dom_sf"/>
</dbReference>
<accession>A0A8K0NLD0</accession>
<feature type="compositionally biased region" description="Polar residues" evidence="7">
    <location>
        <begin position="18"/>
        <end position="27"/>
    </location>
</feature>
<dbReference type="EMBL" id="JABELV010000144">
    <property type="protein sequence ID" value="KAG7529578.1"/>
    <property type="molecule type" value="Genomic_DNA"/>
</dbReference>
<proteinExistence type="predicted"/>
<sequence>MSKRANDQGEERAAKQLRQANDGQPTQKADDEGMGEFEDQWGDEEESDGEVIEHDVVEDDDVNGDEDIEMIGAIEDEEAEPTQPEKEPYIPGVSRPLTAEEILEPDYSVYQALHQLAYTWPCLSFDVLRDDLGWERNKFPHTAWVVAGTQSGQDGSSDGMGKSKDEVVVMKWGGLSRTRAEESDDEEEDEDVDDYDEDAHLEFLSIPHVGGVNRIRAQKQPSSTGLPASGTPYHVATMAETGKVHIFDVRPMIDQLASPSTALPRTDKSKRPIHTITNHGKNEGFALDWSPASSSTSDLKLLTGDIASQIYHTSLTPTGFTTQPKPFLSHTSSIEDLQWSPSESTVFASCSADRSVRVWDVRVKNRKSVTGITEAHGEDVNVISWNTGVEYLLCSGGDEGGIKVWDLRNLKGGLAQPAPVAHFTWHNKPITSIEWHPTDTSVLAAASADDSVSLWDLSVEADEEEAATKKLNESNGGIVVPPQLLFVHQGQKHIKEVHWHAQIPGMVSTTAADGFNIFKTISA</sequence>
<dbReference type="Pfam" id="PF12265">
    <property type="entry name" value="CAF1C_H4-bd"/>
    <property type="match status" value="1"/>
</dbReference>
<dbReference type="InterPro" id="IPR015943">
    <property type="entry name" value="WD40/YVTN_repeat-like_dom_sf"/>
</dbReference>
<comment type="subcellular location">
    <subcellularLocation>
        <location evidence="1">Nucleus</location>
    </subcellularLocation>
</comment>
<feature type="compositionally biased region" description="Acidic residues" evidence="7">
    <location>
        <begin position="32"/>
        <end position="65"/>
    </location>
</feature>
<comment type="caution">
    <text evidence="9">The sequence shown here is derived from an EMBL/GenBank/DDBJ whole genome shotgun (WGS) entry which is preliminary data.</text>
</comment>
<dbReference type="PRINTS" id="PR00320">
    <property type="entry name" value="GPROTEINBRPT"/>
</dbReference>
<dbReference type="PROSITE" id="PS50294">
    <property type="entry name" value="WD_REPEATS_REGION"/>
    <property type="match status" value="3"/>
</dbReference>
<keyword evidence="3" id="KW-0677">Repeat</keyword>
<evidence type="ECO:0000256" key="2">
    <source>
        <dbReference type="ARBA" id="ARBA00022574"/>
    </source>
</evidence>
<evidence type="ECO:0000259" key="8">
    <source>
        <dbReference type="Pfam" id="PF12265"/>
    </source>
</evidence>
<dbReference type="AlphaFoldDB" id="A0A8K0NLD0"/>
<dbReference type="PROSITE" id="PS00678">
    <property type="entry name" value="WD_REPEATS_1"/>
    <property type="match status" value="1"/>
</dbReference>
<evidence type="ECO:0000256" key="7">
    <source>
        <dbReference type="SAM" id="MobiDB-lite"/>
    </source>
</evidence>
<dbReference type="InterPro" id="IPR020472">
    <property type="entry name" value="WD40_PAC1"/>
</dbReference>
<evidence type="ECO:0000313" key="9">
    <source>
        <dbReference type="EMBL" id="KAG7529578.1"/>
    </source>
</evidence>
<feature type="domain" description="Histone-binding protein RBBP4-like N-terminal" evidence="8">
    <location>
        <begin position="100"/>
        <end position="172"/>
    </location>
</feature>
<dbReference type="GO" id="GO:0005730">
    <property type="term" value="C:nucleolus"/>
    <property type="evidence" value="ECO:0007669"/>
    <property type="project" value="TreeGrafter"/>
</dbReference>
<dbReference type="PANTHER" id="PTHR45903:SF1">
    <property type="entry name" value="GLUTAMATE-RICH WD REPEAT-CONTAINING PROTEIN 1"/>
    <property type="match status" value="1"/>
</dbReference>
<dbReference type="InterPro" id="IPR051972">
    <property type="entry name" value="Glutamate-rich_WD_repeat"/>
</dbReference>
<feature type="region of interest" description="Disordered" evidence="7">
    <location>
        <begin position="1"/>
        <end position="65"/>
    </location>
</feature>
<dbReference type="PANTHER" id="PTHR45903">
    <property type="entry name" value="GLUTAMATE-RICH WD REPEAT-CONTAINING PROTEIN 1"/>
    <property type="match status" value="1"/>
</dbReference>
<gene>
    <name evidence="9" type="ORF">FFLO_05550</name>
</gene>
<dbReference type="Proteomes" id="UP000812966">
    <property type="component" value="Unassembled WGS sequence"/>
</dbReference>
<evidence type="ECO:0000256" key="6">
    <source>
        <dbReference type="PROSITE-ProRule" id="PRU00221"/>
    </source>
</evidence>
<evidence type="ECO:0000256" key="3">
    <source>
        <dbReference type="ARBA" id="ARBA00022737"/>
    </source>
</evidence>
<protein>
    <recommendedName>
        <fullName evidence="5">Glutamate-rich WD repeat-containing protein 1</fullName>
    </recommendedName>
</protein>
<keyword evidence="10" id="KW-1185">Reference proteome</keyword>
<keyword evidence="2 6" id="KW-0853">WD repeat</keyword>
<evidence type="ECO:0000313" key="10">
    <source>
        <dbReference type="Proteomes" id="UP000812966"/>
    </source>
</evidence>
<reference evidence="9" key="1">
    <citation type="submission" date="2020-04" db="EMBL/GenBank/DDBJ databases">
        <title>Analysis of mating type loci in Filobasidium floriforme.</title>
        <authorList>
            <person name="Nowrousian M."/>
        </authorList>
    </citation>
    <scope>NUCLEOTIDE SEQUENCE</scope>
    <source>
        <strain evidence="9">CBS 6242</strain>
    </source>
</reference>
<name>A0A8K0NLD0_9TREE</name>
<feature type="repeat" description="WD" evidence="6">
    <location>
        <begin position="373"/>
        <end position="409"/>
    </location>
</feature>
<dbReference type="InterPro" id="IPR019775">
    <property type="entry name" value="WD40_repeat_CS"/>
</dbReference>
<dbReference type="InterPro" id="IPR022052">
    <property type="entry name" value="Histone-bd_RBBP4-like_N"/>
</dbReference>
<dbReference type="InterPro" id="IPR001680">
    <property type="entry name" value="WD40_rpt"/>
</dbReference>
<organism evidence="9 10">
    <name type="scientific">Filobasidium floriforme</name>
    <dbReference type="NCBI Taxonomy" id="5210"/>
    <lineage>
        <taxon>Eukaryota</taxon>
        <taxon>Fungi</taxon>
        <taxon>Dikarya</taxon>
        <taxon>Basidiomycota</taxon>
        <taxon>Agaricomycotina</taxon>
        <taxon>Tremellomycetes</taxon>
        <taxon>Filobasidiales</taxon>
        <taxon>Filobasidiaceae</taxon>
        <taxon>Filobasidium</taxon>
    </lineage>
</organism>
<feature type="compositionally biased region" description="Basic and acidic residues" evidence="7">
    <location>
        <begin position="1"/>
        <end position="14"/>
    </location>
</feature>
<feature type="repeat" description="WD" evidence="6">
    <location>
        <begin position="327"/>
        <end position="369"/>
    </location>
</feature>
<evidence type="ECO:0000256" key="4">
    <source>
        <dbReference type="ARBA" id="ARBA00023242"/>
    </source>
</evidence>
<dbReference type="Gene3D" id="2.130.10.10">
    <property type="entry name" value="YVTN repeat-like/Quinoprotein amine dehydrogenase"/>
    <property type="match status" value="1"/>
</dbReference>
<feature type="repeat" description="WD" evidence="6">
    <location>
        <begin position="423"/>
        <end position="458"/>
    </location>
</feature>
<dbReference type="SUPFAM" id="SSF50978">
    <property type="entry name" value="WD40 repeat-like"/>
    <property type="match status" value="1"/>
</dbReference>
<evidence type="ECO:0000256" key="1">
    <source>
        <dbReference type="ARBA" id="ARBA00004123"/>
    </source>
</evidence>